<dbReference type="AlphaFoldDB" id="A0A7U2HZM9"/>
<proteinExistence type="predicted"/>
<gene>
    <name evidence="1" type="ORF">JI435_411100</name>
</gene>
<name>A0A7U2HZM9_PHANO</name>
<keyword evidence="2" id="KW-1185">Reference proteome</keyword>
<evidence type="ECO:0000313" key="1">
    <source>
        <dbReference type="EMBL" id="QRC97830.1"/>
    </source>
</evidence>
<dbReference type="EMBL" id="CP069030">
    <property type="protein sequence ID" value="QRC97830.1"/>
    <property type="molecule type" value="Genomic_DNA"/>
</dbReference>
<reference evidence="2" key="1">
    <citation type="journal article" date="2021" name="BMC Genomics">
        <title>Chromosome-level genome assembly and manually-curated proteome of model necrotroph Parastagonospora nodorum Sn15 reveals a genome-wide trove of candidate effector homologs, and redundancy of virulence-related functions within an accessory chromosome.</title>
        <authorList>
            <person name="Bertazzoni S."/>
            <person name="Jones D.A.B."/>
            <person name="Phan H.T."/>
            <person name="Tan K.-C."/>
            <person name="Hane J.K."/>
        </authorList>
    </citation>
    <scope>NUCLEOTIDE SEQUENCE [LARGE SCALE GENOMIC DNA]</scope>
    <source>
        <strain evidence="2">SN15 / ATCC MYA-4574 / FGSC 10173)</strain>
    </source>
</reference>
<protein>
    <submittedName>
        <fullName evidence="1">Uncharacterized protein</fullName>
    </submittedName>
</protein>
<dbReference type="Proteomes" id="UP000663193">
    <property type="component" value="Chromosome 8"/>
</dbReference>
<evidence type="ECO:0000313" key="2">
    <source>
        <dbReference type="Proteomes" id="UP000663193"/>
    </source>
</evidence>
<sequence length="51" mass="5683">MTGLDSEDIGRYSFGEAGCVAYEKGSETGALNVRSTATEQRSYFDMRRRRG</sequence>
<accession>A0A7U2HZM9</accession>
<organism evidence="1 2">
    <name type="scientific">Phaeosphaeria nodorum (strain SN15 / ATCC MYA-4574 / FGSC 10173)</name>
    <name type="common">Glume blotch fungus</name>
    <name type="synonym">Parastagonospora nodorum</name>
    <dbReference type="NCBI Taxonomy" id="321614"/>
    <lineage>
        <taxon>Eukaryota</taxon>
        <taxon>Fungi</taxon>
        <taxon>Dikarya</taxon>
        <taxon>Ascomycota</taxon>
        <taxon>Pezizomycotina</taxon>
        <taxon>Dothideomycetes</taxon>
        <taxon>Pleosporomycetidae</taxon>
        <taxon>Pleosporales</taxon>
        <taxon>Pleosporineae</taxon>
        <taxon>Phaeosphaeriaceae</taxon>
        <taxon>Parastagonospora</taxon>
    </lineage>
</organism>
<dbReference type="VEuPathDB" id="FungiDB:JI435_411100"/>